<dbReference type="AlphaFoldDB" id="A0A9W7LCM8"/>
<name>A0A9W7LCM8_9STRA</name>
<organism evidence="2 3">
    <name type="scientific">Triparma columacea</name>
    <dbReference type="NCBI Taxonomy" id="722753"/>
    <lineage>
        <taxon>Eukaryota</taxon>
        <taxon>Sar</taxon>
        <taxon>Stramenopiles</taxon>
        <taxon>Ochrophyta</taxon>
        <taxon>Bolidophyceae</taxon>
        <taxon>Parmales</taxon>
        <taxon>Triparmaceae</taxon>
        <taxon>Triparma</taxon>
    </lineage>
</organism>
<accession>A0A9W7LCM8</accession>
<proteinExistence type="predicted"/>
<feature type="region of interest" description="Disordered" evidence="1">
    <location>
        <begin position="69"/>
        <end position="90"/>
    </location>
</feature>
<dbReference type="EMBL" id="BRYA01000227">
    <property type="protein sequence ID" value="GMI44816.1"/>
    <property type="molecule type" value="Genomic_DNA"/>
</dbReference>
<feature type="region of interest" description="Disordered" evidence="1">
    <location>
        <begin position="1"/>
        <end position="54"/>
    </location>
</feature>
<keyword evidence="3" id="KW-1185">Reference proteome</keyword>
<protein>
    <submittedName>
        <fullName evidence="2">Uncharacterized protein</fullName>
    </submittedName>
</protein>
<gene>
    <name evidence="2" type="ORF">TrCOL_g6638</name>
</gene>
<feature type="region of interest" description="Disordered" evidence="1">
    <location>
        <begin position="303"/>
        <end position="345"/>
    </location>
</feature>
<evidence type="ECO:0000313" key="3">
    <source>
        <dbReference type="Proteomes" id="UP001165065"/>
    </source>
</evidence>
<feature type="compositionally biased region" description="Acidic residues" evidence="1">
    <location>
        <begin position="23"/>
        <end position="44"/>
    </location>
</feature>
<comment type="caution">
    <text evidence="2">The sequence shown here is derived from an EMBL/GenBank/DDBJ whole genome shotgun (WGS) entry which is preliminary data.</text>
</comment>
<dbReference type="Proteomes" id="UP001165065">
    <property type="component" value="Unassembled WGS sequence"/>
</dbReference>
<evidence type="ECO:0000313" key="2">
    <source>
        <dbReference type="EMBL" id="GMI44816.1"/>
    </source>
</evidence>
<evidence type="ECO:0000256" key="1">
    <source>
        <dbReference type="SAM" id="MobiDB-lite"/>
    </source>
</evidence>
<sequence length="345" mass="37296">MSVDAPVTEATTSSEMEAGSANDYDDVDEESIFVDDDDDDDEDNTNTSTSRYTEAQVDRALKVITNISKKPPGKFTSESLRHQAPPDASSTKVAHQVIDNLLSLGKSNQLVIVTSFDEDSNTGPLAVLADSKNGLSTEIAEPTTIEERSKDPNLSDTYKALLDKDNLLDIVNVIASSVADLMMVARDSTPKEDFAILVKHGIKKALANIVGEKGTIISSSQGQPNCCLVAEGPDNFKLEVVVNQLTETDQVMGDENRPICMRSKNFARFVRSDTVIFVVDIPRHHADLRMAALLPGFVVKTSKSKTAENKKRKTKEGGANGVDGSVGNKKRKTKEGGPNASRIDP</sequence>
<reference evidence="3" key="1">
    <citation type="journal article" date="2023" name="Commun. Biol.">
        <title>Genome analysis of Parmales, the sister group of diatoms, reveals the evolutionary specialization of diatoms from phago-mixotrophs to photoautotrophs.</title>
        <authorList>
            <person name="Ban H."/>
            <person name="Sato S."/>
            <person name="Yoshikawa S."/>
            <person name="Yamada K."/>
            <person name="Nakamura Y."/>
            <person name="Ichinomiya M."/>
            <person name="Sato N."/>
            <person name="Blanc-Mathieu R."/>
            <person name="Endo H."/>
            <person name="Kuwata A."/>
            <person name="Ogata H."/>
        </authorList>
    </citation>
    <scope>NUCLEOTIDE SEQUENCE [LARGE SCALE GENOMIC DNA]</scope>
</reference>